<organism evidence="1 2">
    <name type="scientific">Streptomyces peucetius</name>
    <dbReference type="NCBI Taxonomy" id="1950"/>
    <lineage>
        <taxon>Bacteria</taxon>
        <taxon>Bacillati</taxon>
        <taxon>Actinomycetota</taxon>
        <taxon>Actinomycetes</taxon>
        <taxon>Kitasatosporales</taxon>
        <taxon>Streptomycetaceae</taxon>
        <taxon>Streptomyces</taxon>
    </lineage>
</organism>
<accession>A0ABY6IAK5</accession>
<evidence type="ECO:0000313" key="2">
    <source>
        <dbReference type="Proteomes" id="UP001163878"/>
    </source>
</evidence>
<dbReference type="EMBL" id="CP107567">
    <property type="protein sequence ID" value="UYQ63983.1"/>
    <property type="molecule type" value="Genomic_DNA"/>
</dbReference>
<gene>
    <name evidence="1" type="ORF">OGH68_22630</name>
</gene>
<name>A0ABY6IAK5_STRPE</name>
<dbReference type="Proteomes" id="UP001163878">
    <property type="component" value="Chromosome"/>
</dbReference>
<keyword evidence="2" id="KW-1185">Reference proteome</keyword>
<sequence>MFLLEFDRESMREPSEKQVAALATASEMDLRYAYFQARVSLAADGFKTETFPVPLLDFTHCTLLAARSVAGGESGQISFTESSMLIYFTPQGADVKVLRSWDPVSGSCGAEEFLEAASRFSTEVLDHIIDRYPEFRQNPYSEAIGRMVQGITAARGK</sequence>
<protein>
    <submittedName>
        <fullName evidence="1">Uncharacterized protein</fullName>
    </submittedName>
</protein>
<dbReference type="RefSeq" id="WP_264246727.1">
    <property type="nucleotide sequence ID" value="NZ_CP107567.1"/>
</dbReference>
<evidence type="ECO:0000313" key="1">
    <source>
        <dbReference type="EMBL" id="UYQ63983.1"/>
    </source>
</evidence>
<proteinExistence type="predicted"/>
<reference evidence="1" key="1">
    <citation type="submission" date="2022-10" db="EMBL/GenBank/DDBJ databases">
        <title>Cytochrome P450 Catalyzes Benzene Ring Formation in the Biosynthesis of Trialkyl-Substituted Aromatic Polyketides.</title>
        <authorList>
            <person name="Zhao E."/>
            <person name="Ge H."/>
        </authorList>
    </citation>
    <scope>NUCLEOTIDE SEQUENCE</scope>
    <source>
        <strain evidence="1">NA0869</strain>
    </source>
</reference>